<dbReference type="PANTHER" id="PTHR33840:SF1">
    <property type="entry name" value="TLE1 PHOSPHOLIPASE DOMAIN-CONTAINING PROTEIN"/>
    <property type="match status" value="1"/>
</dbReference>
<keyword evidence="4" id="KW-1185">Reference proteome</keyword>
<feature type="region of interest" description="Disordered" evidence="1">
    <location>
        <begin position="393"/>
        <end position="416"/>
    </location>
</feature>
<dbReference type="OrthoDB" id="3057168at2759"/>
<feature type="domain" description="T6SS Phospholipase effector Tle1-like catalytic" evidence="2">
    <location>
        <begin position="18"/>
        <end position="291"/>
    </location>
</feature>
<sequence>MSNASPAQTQANVQHVHKRIIICCDGTWQDGLDATNKDAYTNILRIARAIDHCDDRNNMCIPQIVFYQSGIGSENNFYARYVEADKVQEAYAFIAQNYQEGDEIFLFGFSRGAYTARMVAMFIGEIGVLNKTDMDSFGEIFVAYQKRGKATDPKEIAQLNAILAPWNSHTSPGKARADSIDGNFTIRCIGVFDTVGSLGLPEELVKHSPTMKTIFGFPDRLLGEHIERAYHALAIDETRADFDCCKFEQTEGGRQKGQILSQCWFTGFHADIGGGWDDHDLADLTLTWMLSNVSDILSFNYDYLRSVPSPVALWGQQPPHNPITGIYKFSTQIHRQLPTTTNEITHETIHSSVVNQQAPSPNLEKSINGHPNLLVGLHSLEELIKSSWKVDHAPRDTSKSSIAGASTGTKEDGSGHNLLHDSLNKASALLGDGIAKVDTMLYGKSGTVSGGLAAVDSLLHRKTDMK</sequence>
<accession>A0A4Y7QLX2</accession>
<name>A0A4Y7QLX2_9AGAM</name>
<proteinExistence type="predicted"/>
<dbReference type="AlphaFoldDB" id="A0A4Y7QLX2"/>
<organism evidence="3 4">
    <name type="scientific">Rickenella mellea</name>
    <dbReference type="NCBI Taxonomy" id="50990"/>
    <lineage>
        <taxon>Eukaryota</taxon>
        <taxon>Fungi</taxon>
        <taxon>Dikarya</taxon>
        <taxon>Basidiomycota</taxon>
        <taxon>Agaricomycotina</taxon>
        <taxon>Agaricomycetes</taxon>
        <taxon>Hymenochaetales</taxon>
        <taxon>Rickenellaceae</taxon>
        <taxon>Rickenella</taxon>
    </lineage>
</organism>
<dbReference type="SUPFAM" id="SSF53474">
    <property type="entry name" value="alpha/beta-Hydrolases"/>
    <property type="match status" value="1"/>
</dbReference>
<dbReference type="PANTHER" id="PTHR33840">
    <property type="match status" value="1"/>
</dbReference>
<protein>
    <recommendedName>
        <fullName evidence="2">T6SS Phospholipase effector Tle1-like catalytic domain-containing protein</fullName>
    </recommendedName>
</protein>
<reference evidence="3 4" key="1">
    <citation type="submission" date="2018-06" db="EMBL/GenBank/DDBJ databases">
        <title>A transcriptomic atlas of mushroom development highlights an independent origin of complex multicellularity.</title>
        <authorList>
            <consortium name="DOE Joint Genome Institute"/>
            <person name="Krizsan K."/>
            <person name="Almasi E."/>
            <person name="Merenyi Z."/>
            <person name="Sahu N."/>
            <person name="Viragh M."/>
            <person name="Koszo T."/>
            <person name="Mondo S."/>
            <person name="Kiss B."/>
            <person name="Balint B."/>
            <person name="Kues U."/>
            <person name="Barry K."/>
            <person name="Hegedus J.C."/>
            <person name="Henrissat B."/>
            <person name="Johnson J."/>
            <person name="Lipzen A."/>
            <person name="Ohm R."/>
            <person name="Nagy I."/>
            <person name="Pangilinan J."/>
            <person name="Yan J."/>
            <person name="Xiong Y."/>
            <person name="Grigoriev I.V."/>
            <person name="Hibbett D.S."/>
            <person name="Nagy L.G."/>
        </authorList>
    </citation>
    <scope>NUCLEOTIDE SEQUENCE [LARGE SCALE GENOMIC DNA]</scope>
    <source>
        <strain evidence="3 4">SZMC22713</strain>
    </source>
</reference>
<dbReference type="VEuPathDB" id="FungiDB:BD410DRAFT_711420"/>
<dbReference type="STRING" id="50990.A0A4Y7QLX2"/>
<gene>
    <name evidence="3" type="ORF">BD410DRAFT_711420</name>
</gene>
<dbReference type="InterPro" id="IPR018712">
    <property type="entry name" value="Tle1-like_cat"/>
</dbReference>
<evidence type="ECO:0000313" key="4">
    <source>
        <dbReference type="Proteomes" id="UP000294933"/>
    </source>
</evidence>
<dbReference type="Pfam" id="PF09994">
    <property type="entry name" value="T6SS_Tle1-like_cat"/>
    <property type="match status" value="1"/>
</dbReference>
<dbReference type="InterPro" id="IPR029058">
    <property type="entry name" value="AB_hydrolase_fold"/>
</dbReference>
<evidence type="ECO:0000313" key="3">
    <source>
        <dbReference type="EMBL" id="TDL28633.1"/>
    </source>
</evidence>
<evidence type="ECO:0000256" key="1">
    <source>
        <dbReference type="SAM" id="MobiDB-lite"/>
    </source>
</evidence>
<dbReference type="EMBL" id="ML170157">
    <property type="protein sequence ID" value="TDL28633.1"/>
    <property type="molecule type" value="Genomic_DNA"/>
</dbReference>
<evidence type="ECO:0000259" key="2">
    <source>
        <dbReference type="Pfam" id="PF09994"/>
    </source>
</evidence>
<dbReference type="Proteomes" id="UP000294933">
    <property type="component" value="Unassembled WGS sequence"/>
</dbReference>
<feature type="compositionally biased region" description="Polar residues" evidence="1">
    <location>
        <begin position="399"/>
        <end position="408"/>
    </location>
</feature>